<dbReference type="EMBL" id="QSJD01000044">
    <property type="protein sequence ID" value="RHD43352.1"/>
    <property type="molecule type" value="Genomic_DNA"/>
</dbReference>
<accession>A0A174SJU3</accession>
<dbReference type="Proteomes" id="UP000283512">
    <property type="component" value="Unassembled WGS sequence"/>
</dbReference>
<dbReference type="STRING" id="47678.ERS852494_00494"/>
<evidence type="ECO:0000313" key="2">
    <source>
        <dbReference type="EMBL" id="CUP96187.1"/>
    </source>
</evidence>
<dbReference type="RefSeq" id="WP_005682367.1">
    <property type="nucleotide sequence ID" value="NZ_CABMOQ010000018.1"/>
</dbReference>
<evidence type="ECO:0000313" key="9">
    <source>
        <dbReference type="EMBL" id="UVQ97745.1"/>
    </source>
</evidence>
<dbReference type="Proteomes" id="UP000095725">
    <property type="component" value="Unassembled WGS sequence"/>
</dbReference>
<protein>
    <submittedName>
        <fullName evidence="3">DUF3575 domain-containing protein</fullName>
    </submittedName>
    <submittedName>
        <fullName evidence="2">Protein of uncharacterized function (DUF3575)</fullName>
    </submittedName>
</protein>
<evidence type="ECO:0000313" key="3">
    <source>
        <dbReference type="EMBL" id="KAA5481431.1"/>
    </source>
</evidence>
<organism evidence="2 11">
    <name type="scientific">Bacteroides caccae</name>
    <dbReference type="NCBI Taxonomy" id="47678"/>
    <lineage>
        <taxon>Bacteria</taxon>
        <taxon>Pseudomonadati</taxon>
        <taxon>Bacteroidota</taxon>
        <taxon>Bacteroidia</taxon>
        <taxon>Bacteroidales</taxon>
        <taxon>Bacteroidaceae</taxon>
        <taxon>Bacteroides</taxon>
    </lineage>
</organism>
<reference evidence="15 16" key="3">
    <citation type="journal article" date="2019" name="Nat. Med.">
        <title>A library of human gut bacterial isolates paired with longitudinal multiomics data enables mechanistic microbiome research.</title>
        <authorList>
            <person name="Poyet M."/>
            <person name="Groussin M."/>
            <person name="Gibbons S.M."/>
            <person name="Avila-Pacheco J."/>
            <person name="Jiang X."/>
            <person name="Kearney S.M."/>
            <person name="Perrotta A.R."/>
            <person name="Berdy B."/>
            <person name="Zhao S."/>
            <person name="Lieberman T.D."/>
            <person name="Swanson P.K."/>
            <person name="Smith M."/>
            <person name="Roesemann S."/>
            <person name="Alexander J.E."/>
            <person name="Rich S.A."/>
            <person name="Livny J."/>
            <person name="Vlamakis H."/>
            <person name="Clish C."/>
            <person name="Bullock K."/>
            <person name="Deik A."/>
            <person name="Scott J."/>
            <person name="Pierce K.A."/>
            <person name="Xavier R.J."/>
            <person name="Alm E.J."/>
        </authorList>
    </citation>
    <scope>NUCLEOTIDE SEQUENCE [LARGE SCALE GENOMIC DNA]</scope>
    <source>
        <strain evidence="4 16">BIOML-A21</strain>
        <strain evidence="3 15">BIOML-A25</strain>
    </source>
</reference>
<name>A0A174SJU3_9BACE</name>
<evidence type="ECO:0000313" key="5">
    <source>
        <dbReference type="EMBL" id="MDO6359635.1"/>
    </source>
</evidence>
<evidence type="ECO:0000313" key="16">
    <source>
        <dbReference type="Proteomes" id="UP000491168"/>
    </source>
</evidence>
<evidence type="ECO:0000313" key="11">
    <source>
        <dbReference type="Proteomes" id="UP000095725"/>
    </source>
</evidence>
<dbReference type="Proteomes" id="UP000491168">
    <property type="component" value="Unassembled WGS sequence"/>
</dbReference>
<evidence type="ECO:0000313" key="8">
    <source>
        <dbReference type="EMBL" id="RHH88244.1"/>
    </source>
</evidence>
<dbReference type="InterPro" id="IPR036709">
    <property type="entry name" value="Autotransporte_beta_dom_sf"/>
</dbReference>
<dbReference type="EMBL" id="VVYJ01000001">
    <property type="protein sequence ID" value="KAA5481431.1"/>
    <property type="molecule type" value="Genomic_DNA"/>
</dbReference>
<dbReference type="SUPFAM" id="SSF103515">
    <property type="entry name" value="Autotransporter"/>
    <property type="match status" value="1"/>
</dbReference>
<reference evidence="5" key="5">
    <citation type="submission" date="2023-07" db="EMBL/GenBank/DDBJ databases">
        <title>Whole Genome Sequencing of Colonoscopy isolates.</title>
        <authorList>
            <person name="Surve S.V."/>
            <person name="Valls R.A."/>
            <person name="Barrak K.E."/>
            <person name="Gardner T.B."/>
            <person name="O'Toole G.A."/>
        </authorList>
    </citation>
    <scope>NUCLEOTIDE SEQUENCE</scope>
    <source>
        <strain evidence="5">GP0119</strain>
    </source>
</reference>
<dbReference type="InterPro" id="IPR021958">
    <property type="entry name" value="DUF3575"/>
</dbReference>
<reference evidence="9" key="4">
    <citation type="submission" date="2022-08" db="EMBL/GenBank/DDBJ databases">
        <title>Genome Sequencing of Bacteroides fragilis Group Isolates with Nanopore Technology.</title>
        <authorList>
            <person name="Tisza M.J."/>
            <person name="Smith D."/>
            <person name="Dekker J.P."/>
        </authorList>
    </citation>
    <scope>NUCLEOTIDE SEQUENCE</scope>
    <source>
        <strain evidence="9">BFG-474</strain>
    </source>
</reference>
<sequence>MRYFITLLILFGCLDGYSQKVAVRLNALPATDGAFGAGVSYGIGNKSTVELAGSLRPWKRSEMYVNRYWLIQPEYKYWTCQKFNGFFWGGYLNGAQFNVGGKKLPFGIFADLKKYRYEGWLIGGGISCGYHWMLNDHWNVETSLGVGYDFIRYKQYNCVRKCAGLRNKGQYHYIGPSKASVSLVYLF</sequence>
<reference evidence="12 13" key="2">
    <citation type="submission" date="2018-08" db="EMBL/GenBank/DDBJ databases">
        <title>A genome reference for cultivated species of the human gut microbiota.</title>
        <authorList>
            <person name="Zou Y."/>
            <person name="Xue W."/>
            <person name="Luo G."/>
        </authorList>
    </citation>
    <scope>NUCLEOTIDE SEQUENCE [LARGE SCALE GENOMIC DNA]</scope>
    <source>
        <strain evidence="8 12">AM16-49B</strain>
        <strain evidence="7 14">AM31-16AC</strain>
        <strain evidence="6 13">OF02-6LB</strain>
    </source>
</reference>
<dbReference type="EMBL" id="QSCS01000016">
    <property type="protein sequence ID" value="RGY25271.1"/>
    <property type="molecule type" value="Genomic_DNA"/>
</dbReference>
<evidence type="ECO:0000313" key="4">
    <source>
        <dbReference type="EMBL" id="KAA5495847.1"/>
    </source>
</evidence>
<gene>
    <name evidence="8" type="ORF">DW190_14140</name>
    <name evidence="7" type="ORF">DW794_19205</name>
    <name evidence="6" type="ORF">DXA49_11300</name>
    <name evidence="1" type="ORF">ERS852494_00494</name>
    <name evidence="2" type="ORF">ERS852558_01440</name>
    <name evidence="4" type="ORF">F2Y35_01045</name>
    <name evidence="3" type="ORF">F2Y39_01950</name>
    <name evidence="9" type="ORF">NXW23_05140</name>
    <name evidence="5" type="ORF">Q4469_18480</name>
</gene>
<dbReference type="EMBL" id="CP103166">
    <property type="protein sequence ID" value="UVQ97745.1"/>
    <property type="molecule type" value="Genomic_DNA"/>
</dbReference>
<proteinExistence type="predicted"/>
<dbReference type="Proteomes" id="UP001060260">
    <property type="component" value="Chromosome"/>
</dbReference>
<evidence type="ECO:0000313" key="12">
    <source>
        <dbReference type="Proteomes" id="UP000283512"/>
    </source>
</evidence>
<dbReference type="EMBL" id="VVYF01000001">
    <property type="protein sequence ID" value="KAA5495847.1"/>
    <property type="molecule type" value="Genomic_DNA"/>
</dbReference>
<evidence type="ECO:0000313" key="10">
    <source>
        <dbReference type="Proteomes" id="UP000095657"/>
    </source>
</evidence>
<dbReference type="Proteomes" id="UP000284689">
    <property type="component" value="Unassembled WGS sequence"/>
</dbReference>
<dbReference type="EMBL" id="JAUONL010000020">
    <property type="protein sequence ID" value="MDO6359635.1"/>
    <property type="molecule type" value="Genomic_DNA"/>
</dbReference>
<dbReference type="AlphaFoldDB" id="A0A174SJU3"/>
<dbReference type="Pfam" id="PF12099">
    <property type="entry name" value="DUF3575"/>
    <property type="match status" value="1"/>
</dbReference>
<evidence type="ECO:0000313" key="15">
    <source>
        <dbReference type="Proteomes" id="UP000427825"/>
    </source>
</evidence>
<reference evidence="10 11" key="1">
    <citation type="submission" date="2015-09" db="EMBL/GenBank/DDBJ databases">
        <authorList>
            <consortium name="Pathogen Informatics"/>
        </authorList>
    </citation>
    <scope>NUCLEOTIDE SEQUENCE [LARGE SCALE GENOMIC DNA]</scope>
    <source>
        <strain evidence="1 10">2789STDY5834880</strain>
        <strain evidence="2 11">2789STDY5834946</strain>
    </source>
</reference>
<evidence type="ECO:0000313" key="7">
    <source>
        <dbReference type="EMBL" id="RHD43352.1"/>
    </source>
</evidence>
<dbReference type="GeneID" id="75112432"/>
<dbReference type="EMBL" id="CZAI01000001">
    <property type="protein sequence ID" value="CUO67828.1"/>
    <property type="molecule type" value="Genomic_DNA"/>
</dbReference>
<dbReference type="Proteomes" id="UP001170023">
    <property type="component" value="Unassembled WGS sequence"/>
</dbReference>
<evidence type="ECO:0000313" key="14">
    <source>
        <dbReference type="Proteomes" id="UP000284689"/>
    </source>
</evidence>
<dbReference type="EMBL" id="QRKD01000014">
    <property type="protein sequence ID" value="RHH88244.1"/>
    <property type="molecule type" value="Genomic_DNA"/>
</dbReference>
<evidence type="ECO:0000313" key="6">
    <source>
        <dbReference type="EMBL" id="RGY25271.1"/>
    </source>
</evidence>
<dbReference type="Proteomes" id="UP000284431">
    <property type="component" value="Unassembled WGS sequence"/>
</dbReference>
<dbReference type="Proteomes" id="UP000095657">
    <property type="component" value="Unassembled WGS sequence"/>
</dbReference>
<dbReference type="EMBL" id="CZBL01000004">
    <property type="protein sequence ID" value="CUP96187.1"/>
    <property type="molecule type" value="Genomic_DNA"/>
</dbReference>
<evidence type="ECO:0000313" key="13">
    <source>
        <dbReference type="Proteomes" id="UP000284431"/>
    </source>
</evidence>
<evidence type="ECO:0000313" key="1">
    <source>
        <dbReference type="EMBL" id="CUO67828.1"/>
    </source>
</evidence>
<dbReference type="Proteomes" id="UP000427825">
    <property type="component" value="Unassembled WGS sequence"/>
</dbReference>